<accession>B4S7Y9</accession>
<evidence type="ECO:0000313" key="3">
    <source>
        <dbReference type="EMBL" id="ACF46176.1"/>
    </source>
</evidence>
<dbReference type="Pfam" id="PF13490">
    <property type="entry name" value="zf-HC2"/>
    <property type="match status" value="1"/>
</dbReference>
<dbReference type="HOGENOM" id="CLU_1650610_0_0_10"/>
<keyword evidence="1" id="KW-0472">Membrane</keyword>
<dbReference type="Proteomes" id="UP000002725">
    <property type="component" value="Chromosome"/>
</dbReference>
<dbReference type="InterPro" id="IPR027383">
    <property type="entry name" value="Znf_put"/>
</dbReference>
<dbReference type="STRING" id="290512.Paes_1147"/>
<reference evidence="3" key="1">
    <citation type="submission" date="2008-06" db="EMBL/GenBank/DDBJ databases">
        <title>Complete sequence of chromosome of Prosthecochloris aestuarii DSM 271.</title>
        <authorList>
            <consortium name="US DOE Joint Genome Institute"/>
            <person name="Lucas S."/>
            <person name="Copeland A."/>
            <person name="Lapidus A."/>
            <person name="Glavina del Rio T."/>
            <person name="Dalin E."/>
            <person name="Tice H."/>
            <person name="Bruce D."/>
            <person name="Goodwin L."/>
            <person name="Pitluck S."/>
            <person name="Schmutz J."/>
            <person name="Larimer F."/>
            <person name="Land M."/>
            <person name="Hauser L."/>
            <person name="Kyrpides N."/>
            <person name="Anderson I."/>
            <person name="Liu Z."/>
            <person name="Li T."/>
            <person name="Zhao F."/>
            <person name="Overmann J."/>
            <person name="Bryant D.A."/>
            <person name="Richardson P."/>
        </authorList>
    </citation>
    <scope>NUCLEOTIDE SEQUENCE [LARGE SCALE GENOMIC DNA]</scope>
    <source>
        <strain evidence="3">DSM 271</strain>
    </source>
</reference>
<dbReference type="KEGG" id="paa:Paes_1147"/>
<evidence type="ECO:0000256" key="1">
    <source>
        <dbReference type="SAM" id="Phobius"/>
    </source>
</evidence>
<protein>
    <submittedName>
        <fullName evidence="3">Transmembrane anti-sigma factor</fullName>
    </submittedName>
</protein>
<dbReference type="AlphaFoldDB" id="B4S7Y9"/>
<keyword evidence="1" id="KW-1133">Transmembrane helix</keyword>
<evidence type="ECO:0000259" key="2">
    <source>
        <dbReference type="Pfam" id="PF13490"/>
    </source>
</evidence>
<gene>
    <name evidence="3" type="ordered locus">Paes_1147</name>
</gene>
<name>B4S7Y9_PROA2</name>
<feature type="transmembrane region" description="Helical" evidence="1">
    <location>
        <begin position="83"/>
        <end position="104"/>
    </location>
</feature>
<keyword evidence="1 3" id="KW-0812">Transmembrane</keyword>
<sequence length="160" mass="17576">MNCKDVERYLVDRALKIPSGENQDALEKHLQACPHCRALAQEYRAVSVALQPETSAATDIDMADRVVALASKKKGTQDNIRRMTFSVAAVAALFLMTIVTPFMLSNRQEGTTDALVLDSYIEAWEALSSQSGNATGYSAFSYEDYGVPLALSQYLEDESL</sequence>
<organism evidence="3 4">
    <name type="scientific">Prosthecochloris aestuarii (strain DSM 271 / SK 413)</name>
    <dbReference type="NCBI Taxonomy" id="290512"/>
    <lineage>
        <taxon>Bacteria</taxon>
        <taxon>Pseudomonadati</taxon>
        <taxon>Chlorobiota</taxon>
        <taxon>Chlorobiia</taxon>
        <taxon>Chlorobiales</taxon>
        <taxon>Chlorobiaceae</taxon>
        <taxon>Prosthecochloris</taxon>
    </lineage>
</organism>
<dbReference type="InterPro" id="IPR041916">
    <property type="entry name" value="Anti_sigma_zinc_sf"/>
</dbReference>
<proteinExistence type="predicted"/>
<evidence type="ECO:0000313" key="4">
    <source>
        <dbReference type="Proteomes" id="UP000002725"/>
    </source>
</evidence>
<dbReference type="Gene3D" id="1.10.10.1320">
    <property type="entry name" value="Anti-sigma factor, zinc-finger domain"/>
    <property type="match status" value="1"/>
</dbReference>
<dbReference type="eggNOG" id="ENOG502ZK3Z">
    <property type="taxonomic scope" value="Bacteria"/>
</dbReference>
<dbReference type="EMBL" id="CP001108">
    <property type="protein sequence ID" value="ACF46176.1"/>
    <property type="molecule type" value="Genomic_DNA"/>
</dbReference>
<keyword evidence="4" id="KW-1185">Reference proteome</keyword>
<feature type="domain" description="Putative zinc-finger" evidence="2">
    <location>
        <begin position="3"/>
        <end position="37"/>
    </location>
</feature>